<dbReference type="EMBL" id="LC620535">
    <property type="protein sequence ID" value="BCT74124.1"/>
    <property type="molecule type" value="Genomic_DNA"/>
</dbReference>
<protein>
    <submittedName>
        <fullName evidence="1">Uncharacterized protein</fullName>
    </submittedName>
</protein>
<dbReference type="AlphaFoldDB" id="A0A811AR33"/>
<proteinExistence type="predicted"/>
<keyword evidence="1" id="KW-0614">Plasmid</keyword>
<organism evidence="1">
    <name type="scientific">Escherichia coli</name>
    <dbReference type="NCBI Taxonomy" id="562"/>
    <lineage>
        <taxon>Bacteria</taxon>
        <taxon>Pseudomonadati</taxon>
        <taxon>Pseudomonadota</taxon>
        <taxon>Gammaproteobacteria</taxon>
        <taxon>Enterobacterales</taxon>
        <taxon>Enterobacteriaceae</taxon>
        <taxon>Escherichia</taxon>
    </lineage>
</organism>
<reference evidence="1" key="1">
    <citation type="submission" date="2021-03" db="EMBL/GenBank/DDBJ databases">
        <title>Whole genome sequence of tetracycline resistant Escherichia coli.</title>
        <authorList>
            <person name="Usui M."/>
            <person name="Fukuda A."/>
        </authorList>
    </citation>
    <scope>NUCLEOTIDE SEQUENCE</scope>
    <source>
        <strain evidence="1">P63</strain>
        <plasmid evidence="1">pP63</plasmid>
    </source>
</reference>
<geneLocation type="plasmid" evidence="1">
    <name>pP63</name>
</geneLocation>
<accession>A0A811AR33</accession>
<evidence type="ECO:0000313" key="1">
    <source>
        <dbReference type="EMBL" id="BCT74124.1"/>
    </source>
</evidence>
<sequence length="96" mass="10678">MLRTTKTDTQLTVAPLLLDYLRQLRIKLTVAAFFSRQTPSTFFEQNSPTLTVSLFDFALAVAFSSLLHLASPISCPQPLSLQQLLYPAAAFLQNFA</sequence>
<name>A0A811AR33_ECOLX</name>